<dbReference type="Gene3D" id="1.10.10.10">
    <property type="entry name" value="Winged helix-like DNA-binding domain superfamily/Winged helix DNA-binding domain"/>
    <property type="match status" value="1"/>
</dbReference>
<dbReference type="InterPro" id="IPR027417">
    <property type="entry name" value="P-loop_NTPase"/>
</dbReference>
<evidence type="ECO:0000313" key="7">
    <source>
        <dbReference type="Proteomes" id="UP001049518"/>
    </source>
</evidence>
<dbReference type="Pfam" id="PF25872">
    <property type="entry name" value="HTH_77"/>
    <property type="match status" value="1"/>
</dbReference>
<evidence type="ECO:0000313" key="6">
    <source>
        <dbReference type="EMBL" id="QXJ20703.1"/>
    </source>
</evidence>
<feature type="region of interest" description="Disordered" evidence="4">
    <location>
        <begin position="1091"/>
        <end position="1132"/>
    </location>
</feature>
<dbReference type="PROSITE" id="PS51755">
    <property type="entry name" value="OMPR_PHOB"/>
    <property type="match status" value="1"/>
</dbReference>
<feature type="compositionally biased region" description="Basic and acidic residues" evidence="4">
    <location>
        <begin position="1118"/>
        <end position="1132"/>
    </location>
</feature>
<protein>
    <submittedName>
        <fullName evidence="6">AfsR/SARP family transcriptional regulator</fullName>
    </submittedName>
</protein>
<dbReference type="InterPro" id="IPR001867">
    <property type="entry name" value="OmpR/PhoB-type_DNA-bd"/>
</dbReference>
<dbReference type="Pfam" id="PF03704">
    <property type="entry name" value="BTAD"/>
    <property type="match status" value="1"/>
</dbReference>
<dbReference type="InterPro" id="IPR016032">
    <property type="entry name" value="Sig_transdc_resp-reg_C-effctor"/>
</dbReference>
<dbReference type="Proteomes" id="UP001049518">
    <property type="component" value="Chromosome"/>
</dbReference>
<feature type="region of interest" description="Disordered" evidence="4">
    <location>
        <begin position="242"/>
        <end position="276"/>
    </location>
</feature>
<dbReference type="Pfam" id="PF00486">
    <property type="entry name" value="Trans_reg_C"/>
    <property type="match status" value="1"/>
</dbReference>
<dbReference type="InterPro" id="IPR011990">
    <property type="entry name" value="TPR-like_helical_dom_sf"/>
</dbReference>
<dbReference type="SMART" id="SM01043">
    <property type="entry name" value="BTAD"/>
    <property type="match status" value="1"/>
</dbReference>
<dbReference type="InterPro" id="IPR058852">
    <property type="entry name" value="HTH_77"/>
</dbReference>
<dbReference type="SUPFAM" id="SSF52540">
    <property type="entry name" value="P-loop containing nucleoside triphosphate hydrolases"/>
    <property type="match status" value="1"/>
</dbReference>
<evidence type="ECO:0000256" key="3">
    <source>
        <dbReference type="PROSITE-ProRule" id="PRU01091"/>
    </source>
</evidence>
<keyword evidence="7" id="KW-1185">Reference proteome</keyword>
<feature type="compositionally biased region" description="Basic and acidic residues" evidence="4">
    <location>
        <begin position="257"/>
        <end position="275"/>
    </location>
</feature>
<reference evidence="6" key="1">
    <citation type="submission" date="2020-07" db="EMBL/GenBank/DDBJ databases">
        <authorList>
            <person name="Tarantini F.S."/>
            <person name="Hong K.W."/>
            <person name="Chan K.G."/>
        </authorList>
    </citation>
    <scope>NUCLEOTIDE SEQUENCE</scope>
    <source>
        <strain evidence="6">32-07</strain>
    </source>
</reference>
<sequence>MRINVLGPLEVLADGRPVVIGGARLRVLLTLLALDPGAVVPVERIIDALWEDDVPKGAPNALQSLVSRLRSAIGRDALESRPGAYRLALPREAVDAHEFETLVSAARRAAGPAARSAGLRDALALWHGPALADAAGRRFADAPAARLEALRRAAQEERLEADLGLGRHAEVLPELQALAAEDPLREQAAALLMRALYAAGHQAEALTAYERAKRALADGLGVDPSPDLEAVYLAVLRQDPALRPDAPAPVPDGEPAPARDPEPARPADAPPEMRKGNLRARLTSFIGRDADLERVGDLLAETRLVTLTGPGGAGKTRLSLESGERCSGTMPDGAWLVELAPVADPAEVPAAVLTALGLREMTLMGAAPGRMTPPEAAEPLERLVSALAGRRMLLVLDNCEHLLDAAARLADQVLAACPGVRILATSREPLGITGETLWPVGPLEPPPPAAEAEAALACPAVRLFADRAAAVSPGFAVTGANVAWVTRICRALDGMPLAIELAAARLRAMTPAQVAVRLDDRFRLLSAGSRIALPRHQTLRAVVEWSWDLLDEPERALWRRLAVFPGGATLESVEEVCAGPGLDRGDILDVLAALVDKSLVIVADGVDGPRYRMLETIRAYGLERLVRSGEEDATRHAHAAHFVGLAETAGPHLFRGDQLAWLRRLSAEHDNCSAALRWAISIGDARLALRFCAALGWYWFLHGRLADGADSVEEILTLPDVPDDHTTAVALALAAMTSIDDQDACGRATTWMRRVKAICDGIGDGARHPALRLILTTVEIHAEGWNPSSTVAIDGLVDDPDPWVRGLANFMRGQISQNFGRIDRLAGDFDRALAGFREAGDRWGLSFTLTSQGEDLGRRGEHRAAIGLLEEGLRLTGELAGELGGGNGSILHVTMKLANELDLAGERDRARTLLLDAVRASETSSRPEDTAALHYQLGEIARRAGDHAEALRRLAHAEDLIGGLSGPPQFRSMVLCARGRLDLAMGAADDARARLAEALLGGVQVHDHPIVAYALGGHAELARVDGDPERAARLLGTADGLRGSRDLSLPDIVAVEAAVRAELGDAAFTAAYERGLTRTLDDVVDEFGLPRRAAHAAPRGPGGGPEPSGDGRNSGDGGDGRDTENGGDGPRG</sequence>
<dbReference type="SUPFAM" id="SSF46894">
    <property type="entry name" value="C-terminal effector domain of the bipartite response regulators"/>
    <property type="match status" value="1"/>
</dbReference>
<evidence type="ECO:0000259" key="5">
    <source>
        <dbReference type="PROSITE" id="PS51755"/>
    </source>
</evidence>
<dbReference type="PANTHER" id="PTHR47691:SF3">
    <property type="entry name" value="HTH-TYPE TRANSCRIPTIONAL REGULATOR RV0890C-RELATED"/>
    <property type="match status" value="1"/>
</dbReference>
<dbReference type="InterPro" id="IPR036388">
    <property type="entry name" value="WH-like_DNA-bd_sf"/>
</dbReference>
<evidence type="ECO:0000256" key="4">
    <source>
        <dbReference type="SAM" id="MobiDB-lite"/>
    </source>
</evidence>
<dbReference type="Gene3D" id="1.25.40.10">
    <property type="entry name" value="Tetratricopeptide repeat domain"/>
    <property type="match status" value="2"/>
</dbReference>
<gene>
    <name evidence="6" type="ORF">AGRA3207_001463</name>
</gene>
<keyword evidence="2 3" id="KW-0238">DNA-binding</keyword>
<dbReference type="Gene3D" id="3.40.50.300">
    <property type="entry name" value="P-loop containing nucleotide triphosphate hydrolases"/>
    <property type="match status" value="1"/>
</dbReference>
<feature type="compositionally biased region" description="Gly residues" evidence="4">
    <location>
        <begin position="1100"/>
        <end position="1117"/>
    </location>
</feature>
<comment type="similarity">
    <text evidence="1">Belongs to the AfsR/DnrI/RedD regulatory family.</text>
</comment>
<name>A0ABX8QPZ8_9ACTN</name>
<dbReference type="PANTHER" id="PTHR47691">
    <property type="entry name" value="REGULATOR-RELATED"/>
    <property type="match status" value="1"/>
</dbReference>
<dbReference type="CDD" id="cd15831">
    <property type="entry name" value="BTAD"/>
    <property type="match status" value="1"/>
</dbReference>
<accession>A0ABX8QPZ8</accession>
<dbReference type="EMBL" id="CP059572">
    <property type="protein sequence ID" value="QXJ20703.1"/>
    <property type="molecule type" value="Genomic_DNA"/>
</dbReference>
<dbReference type="RefSeq" id="WP_231333800.1">
    <property type="nucleotide sequence ID" value="NZ_CP059572.1"/>
</dbReference>
<dbReference type="SMART" id="SM00862">
    <property type="entry name" value="Trans_reg_C"/>
    <property type="match status" value="1"/>
</dbReference>
<organism evidence="6 7">
    <name type="scientific">Actinomadura graeca</name>
    <dbReference type="NCBI Taxonomy" id="2750812"/>
    <lineage>
        <taxon>Bacteria</taxon>
        <taxon>Bacillati</taxon>
        <taxon>Actinomycetota</taxon>
        <taxon>Actinomycetes</taxon>
        <taxon>Streptosporangiales</taxon>
        <taxon>Thermomonosporaceae</taxon>
        <taxon>Actinomadura</taxon>
    </lineage>
</organism>
<dbReference type="InterPro" id="IPR005158">
    <property type="entry name" value="BTAD"/>
</dbReference>
<proteinExistence type="inferred from homology"/>
<dbReference type="SUPFAM" id="SSF48452">
    <property type="entry name" value="TPR-like"/>
    <property type="match status" value="3"/>
</dbReference>
<evidence type="ECO:0000256" key="1">
    <source>
        <dbReference type="ARBA" id="ARBA00005820"/>
    </source>
</evidence>
<dbReference type="PRINTS" id="PR00364">
    <property type="entry name" value="DISEASERSIST"/>
</dbReference>
<evidence type="ECO:0000256" key="2">
    <source>
        <dbReference type="ARBA" id="ARBA00023125"/>
    </source>
</evidence>
<feature type="DNA-binding region" description="OmpR/PhoB-type" evidence="3">
    <location>
        <begin position="1"/>
        <end position="98"/>
    </location>
</feature>
<feature type="domain" description="OmpR/PhoB-type" evidence="5">
    <location>
        <begin position="1"/>
        <end position="98"/>
    </location>
</feature>